<feature type="coiled-coil region" evidence="1">
    <location>
        <begin position="252"/>
        <end position="279"/>
    </location>
</feature>
<comment type="caution">
    <text evidence="2">The sequence shown here is derived from an EMBL/GenBank/DDBJ whole genome shotgun (WGS) entry which is preliminary data.</text>
</comment>
<evidence type="ECO:0008006" key="4">
    <source>
        <dbReference type="Google" id="ProtNLM"/>
    </source>
</evidence>
<evidence type="ECO:0000256" key="1">
    <source>
        <dbReference type="SAM" id="Coils"/>
    </source>
</evidence>
<dbReference type="EMBL" id="CAJZBQ010000046">
    <property type="protein sequence ID" value="CAG9328866.1"/>
    <property type="molecule type" value="Genomic_DNA"/>
</dbReference>
<keyword evidence="3" id="KW-1185">Reference proteome</keyword>
<evidence type="ECO:0000313" key="2">
    <source>
        <dbReference type="EMBL" id="CAG9328866.1"/>
    </source>
</evidence>
<reference evidence="2" key="1">
    <citation type="submission" date="2021-09" db="EMBL/GenBank/DDBJ databases">
        <authorList>
            <consortium name="AG Swart"/>
            <person name="Singh M."/>
            <person name="Singh A."/>
            <person name="Seah K."/>
            <person name="Emmerich C."/>
        </authorList>
    </citation>
    <scope>NUCLEOTIDE SEQUENCE</scope>
    <source>
        <strain evidence="2">ATCC30299</strain>
    </source>
</reference>
<protein>
    <recommendedName>
        <fullName evidence="4">UBZ4-type domain-containing protein</fullName>
    </recommendedName>
</protein>
<proteinExistence type="predicted"/>
<sequence>MVEKNLFLSPNSQKNHRIIDHHRNNSEKDLSKQFKNYLSPVKGDLSMINFNDTQDGIDPPPNENPRINLNHFKKPVKRKIKKLELKNKKSPVKYLVPALGDFNSINDDVAEVEFGILCINCQEMIPESFIERHSFLCTKLSVSILKSDGLSDLENLHIKTQKMENFLENKEKEILYRSSERNIIVVLKRLCRRLMDSNKSQNGIATLEVIKSIKSMLENFKGSLSLRIYSERLLTISQEQSQAIQVIEQNEIESKIKEVTELKKQVKIFKERAESLQKSIFKNKHPELRLNLELLETINSEFSSTESLNSASSFRSTFCDEKQGELDTVETENNGPSIGDSKDSLQKYFYSQCLALKIKNNSKELVKLVPASKLYEKAIQENIPVDEWVDFIEEELKYPERWVRAQSRRSRRSQPLNGNKKSFTFESIIEEEV</sequence>
<accession>A0AAU9K6R5</accession>
<keyword evidence="1" id="KW-0175">Coiled coil</keyword>
<evidence type="ECO:0000313" key="3">
    <source>
        <dbReference type="Proteomes" id="UP001162131"/>
    </source>
</evidence>
<dbReference type="AlphaFoldDB" id="A0AAU9K6R5"/>
<name>A0AAU9K6R5_9CILI</name>
<organism evidence="2 3">
    <name type="scientific">Blepharisma stoltei</name>
    <dbReference type="NCBI Taxonomy" id="1481888"/>
    <lineage>
        <taxon>Eukaryota</taxon>
        <taxon>Sar</taxon>
        <taxon>Alveolata</taxon>
        <taxon>Ciliophora</taxon>
        <taxon>Postciliodesmatophora</taxon>
        <taxon>Heterotrichea</taxon>
        <taxon>Heterotrichida</taxon>
        <taxon>Blepharismidae</taxon>
        <taxon>Blepharisma</taxon>
    </lineage>
</organism>
<dbReference type="Proteomes" id="UP001162131">
    <property type="component" value="Unassembled WGS sequence"/>
</dbReference>
<gene>
    <name evidence="2" type="ORF">BSTOLATCC_MIC46850</name>
</gene>